<feature type="compositionally biased region" description="Basic and acidic residues" evidence="2">
    <location>
        <begin position="1"/>
        <end position="17"/>
    </location>
</feature>
<dbReference type="AlphaFoldDB" id="A0A914C388"/>
<feature type="compositionally biased region" description="Low complexity" evidence="2">
    <location>
        <begin position="511"/>
        <end position="526"/>
    </location>
</feature>
<dbReference type="Proteomes" id="UP000887540">
    <property type="component" value="Unplaced"/>
</dbReference>
<name>A0A914C388_9BILA</name>
<feature type="domain" description="HTH psq-type" evidence="3">
    <location>
        <begin position="97"/>
        <end position="150"/>
    </location>
</feature>
<dbReference type="Gene3D" id="3.30.160.60">
    <property type="entry name" value="Classic Zinc Finger"/>
    <property type="match status" value="1"/>
</dbReference>
<dbReference type="SUPFAM" id="SSF46689">
    <property type="entry name" value="Homeodomain-like"/>
    <property type="match status" value="1"/>
</dbReference>
<evidence type="ECO:0000256" key="1">
    <source>
        <dbReference type="ARBA" id="ARBA00004123"/>
    </source>
</evidence>
<evidence type="ECO:0000256" key="2">
    <source>
        <dbReference type="SAM" id="MobiDB-lite"/>
    </source>
</evidence>
<keyword evidence="4" id="KW-1185">Reference proteome</keyword>
<accession>A0A914C388</accession>
<dbReference type="GO" id="GO:0003677">
    <property type="term" value="F:DNA binding"/>
    <property type="evidence" value="ECO:0007669"/>
    <property type="project" value="InterPro"/>
</dbReference>
<evidence type="ECO:0000313" key="4">
    <source>
        <dbReference type="Proteomes" id="UP000887540"/>
    </source>
</evidence>
<feature type="region of interest" description="Disordered" evidence="2">
    <location>
        <begin position="494"/>
        <end position="526"/>
    </location>
</feature>
<evidence type="ECO:0000259" key="3">
    <source>
        <dbReference type="Pfam" id="PF04218"/>
    </source>
</evidence>
<reference evidence="5" key="1">
    <citation type="submission" date="2022-11" db="UniProtKB">
        <authorList>
            <consortium name="WormBaseParasite"/>
        </authorList>
    </citation>
    <scope>IDENTIFICATION</scope>
</reference>
<feature type="compositionally biased region" description="Low complexity" evidence="2">
    <location>
        <begin position="410"/>
        <end position="420"/>
    </location>
</feature>
<feature type="compositionally biased region" description="Basic and acidic residues" evidence="2">
    <location>
        <begin position="432"/>
        <end position="443"/>
    </location>
</feature>
<evidence type="ECO:0000313" key="5">
    <source>
        <dbReference type="WBParaSite" id="ACRNAN_Path_1585.g6150.t1"/>
    </source>
</evidence>
<feature type="compositionally biased region" description="Acidic residues" evidence="2">
    <location>
        <begin position="421"/>
        <end position="431"/>
    </location>
</feature>
<dbReference type="Pfam" id="PF04218">
    <property type="entry name" value="CENP-B_N"/>
    <property type="match status" value="1"/>
</dbReference>
<dbReference type="Gene3D" id="1.10.10.60">
    <property type="entry name" value="Homeodomain-like"/>
    <property type="match status" value="1"/>
</dbReference>
<proteinExistence type="predicted"/>
<organism evidence="4 5">
    <name type="scientific">Acrobeloides nanus</name>
    <dbReference type="NCBI Taxonomy" id="290746"/>
    <lineage>
        <taxon>Eukaryota</taxon>
        <taxon>Metazoa</taxon>
        <taxon>Ecdysozoa</taxon>
        <taxon>Nematoda</taxon>
        <taxon>Chromadorea</taxon>
        <taxon>Rhabditida</taxon>
        <taxon>Tylenchina</taxon>
        <taxon>Cephalobomorpha</taxon>
        <taxon>Cephaloboidea</taxon>
        <taxon>Cephalobidae</taxon>
        <taxon>Acrobeloides</taxon>
    </lineage>
</organism>
<feature type="compositionally biased region" description="Polar residues" evidence="2">
    <location>
        <begin position="63"/>
        <end position="72"/>
    </location>
</feature>
<dbReference type="GO" id="GO:0005634">
    <property type="term" value="C:nucleus"/>
    <property type="evidence" value="ECO:0007669"/>
    <property type="project" value="UniProtKB-SubCell"/>
</dbReference>
<feature type="region of interest" description="Disordered" evidence="2">
    <location>
        <begin position="395"/>
        <end position="471"/>
    </location>
</feature>
<dbReference type="InterPro" id="IPR007889">
    <property type="entry name" value="HTH_Psq"/>
</dbReference>
<feature type="region of interest" description="Disordered" evidence="2">
    <location>
        <begin position="1"/>
        <end position="26"/>
    </location>
</feature>
<protein>
    <submittedName>
        <fullName evidence="5">HTH psq-type domain-containing protein</fullName>
    </submittedName>
</protein>
<feature type="region of interest" description="Disordered" evidence="2">
    <location>
        <begin position="41"/>
        <end position="72"/>
    </location>
</feature>
<sequence>MSTEKHLMPSMSTEKHLMPSTSNTNTIFYPLQDGHIASSLKGTTTESQRDEVLPKSPQEGATADTSQNPTNSIIHTFSSASQFISSQQNVAPERRKKKPYKELTLEEKVELIRMAEENSSLSQASIAEKYSIAKSNVCRILQRKAEYLRAFESRPKRPSAFSFNAPLERLSNAVKAGFHKPLPPMPLMSNSSCSSSLESVSETPEATCIARPIARNPFDCGDSRASAHATACASNETLRMHMAKQHSIARLFMCRCCNWAFPDKTSLHMHVQAKEEGKSVSLPILGKGVPPTSDLLGNFPIHGLMPPGLGHATPQSLTHGPNPFASLHSMANAVAGLPFSSESLAQFFPPFSLMQQNNEELMSKLRERLFLNNNPPWQPFPDPSRNTLMAKLSKKDLPSNASGSDGLDQSVESVSSNSSTDDSEEIQVIEDVESHENQDRPKTCDVPADSANYNNTSEKDSMSSSESGRLVNHIPESYYNSDTLRVDENEDSPLNIVDPIEENPGQNGNDNSPTATNSSASPSNSSSSASATSCCQCNLLKTKLAVIQTKCSYLEVHSATTQQEALRLRKQNELLISKLLECREKTLSFMHSEQSLPFVLNEILKVTLFQ</sequence>
<comment type="subcellular location">
    <subcellularLocation>
        <location evidence="1">Nucleus</location>
    </subcellularLocation>
</comment>
<dbReference type="WBParaSite" id="ACRNAN_Path_1585.g6150.t1">
    <property type="protein sequence ID" value="ACRNAN_Path_1585.g6150.t1"/>
    <property type="gene ID" value="ACRNAN_Path_1585.g6150"/>
</dbReference>
<dbReference type="InterPro" id="IPR009057">
    <property type="entry name" value="Homeodomain-like_sf"/>
</dbReference>